<dbReference type="InterPro" id="IPR035994">
    <property type="entry name" value="Nucleoside_phosphorylase_sf"/>
</dbReference>
<dbReference type="Proteomes" id="UP000308133">
    <property type="component" value="Unassembled WGS sequence"/>
</dbReference>
<dbReference type="SUPFAM" id="SSF53167">
    <property type="entry name" value="Purine and uridine phosphorylases"/>
    <property type="match status" value="1"/>
</dbReference>
<evidence type="ECO:0000313" key="3">
    <source>
        <dbReference type="Proteomes" id="UP000308133"/>
    </source>
</evidence>
<dbReference type="InterPro" id="IPR000845">
    <property type="entry name" value="Nucleoside_phosphorylase_d"/>
</dbReference>
<dbReference type="Gene3D" id="3.40.50.1580">
    <property type="entry name" value="Nucleoside phosphorylase domain"/>
    <property type="match status" value="1"/>
</dbReference>
<evidence type="ECO:0000259" key="1">
    <source>
        <dbReference type="Pfam" id="PF01048"/>
    </source>
</evidence>
<sequence length="209" mass="23331">MASQPPHDRSCFHIAIICALKVEMEAVQEVMERVDEYHKRGYGKANGDPHSYTTGMIPSHNVVLVHLAGMGANSAGSAAASVKFSFVNIKLALITDICGGVPNPQGRTRIHLGDLVISTAVVQYDFGRQYERGFKRKTGLEDVYGRPNEETRSFINKLNTRRQHHKLLSDLHATLQQLEQQHSGYSRPQTVTDVLVDASYLHKHHSMTE</sequence>
<dbReference type="AlphaFoldDB" id="A0A4U7AUS7"/>
<dbReference type="Pfam" id="PF01048">
    <property type="entry name" value="PNP_UDP_1"/>
    <property type="match status" value="1"/>
</dbReference>
<dbReference type="PANTHER" id="PTHR46082">
    <property type="entry name" value="ATP/GTP-BINDING PROTEIN-RELATED"/>
    <property type="match status" value="1"/>
</dbReference>
<dbReference type="PANTHER" id="PTHR46082:SF6">
    <property type="entry name" value="AAA+ ATPASE DOMAIN-CONTAINING PROTEIN-RELATED"/>
    <property type="match status" value="1"/>
</dbReference>
<feature type="domain" description="Nucleoside phosphorylase" evidence="1">
    <location>
        <begin position="14"/>
        <end position="131"/>
    </location>
</feature>
<dbReference type="InterPro" id="IPR053137">
    <property type="entry name" value="NLR-like"/>
</dbReference>
<reference evidence="2 3" key="1">
    <citation type="submission" date="2018-02" db="EMBL/GenBank/DDBJ databases">
        <title>Draft genome sequences of Elsinoe sp., causing black scab on jojoba.</title>
        <authorList>
            <person name="Stodart B."/>
            <person name="Jeffress S."/>
            <person name="Ash G."/>
            <person name="Arun Chinnappa K."/>
        </authorList>
    </citation>
    <scope>NUCLEOTIDE SEQUENCE [LARGE SCALE GENOMIC DNA]</scope>
    <source>
        <strain evidence="2 3">Hillstone_2</strain>
    </source>
</reference>
<gene>
    <name evidence="2" type="ORF">C1H76_5507</name>
</gene>
<evidence type="ECO:0000313" key="2">
    <source>
        <dbReference type="EMBL" id="TKX22218.1"/>
    </source>
</evidence>
<dbReference type="GO" id="GO:0009116">
    <property type="term" value="P:nucleoside metabolic process"/>
    <property type="evidence" value="ECO:0007669"/>
    <property type="project" value="InterPro"/>
</dbReference>
<protein>
    <submittedName>
        <fullName evidence="2">Phosphorylase-like protein 5</fullName>
    </submittedName>
</protein>
<accession>A0A4U7AUS7</accession>
<organism evidence="2 3">
    <name type="scientific">Elsinoe australis</name>
    <dbReference type="NCBI Taxonomy" id="40998"/>
    <lineage>
        <taxon>Eukaryota</taxon>
        <taxon>Fungi</taxon>
        <taxon>Dikarya</taxon>
        <taxon>Ascomycota</taxon>
        <taxon>Pezizomycotina</taxon>
        <taxon>Dothideomycetes</taxon>
        <taxon>Dothideomycetidae</taxon>
        <taxon>Myriangiales</taxon>
        <taxon>Elsinoaceae</taxon>
        <taxon>Elsinoe</taxon>
    </lineage>
</organism>
<dbReference type="EMBL" id="PTQR01000068">
    <property type="protein sequence ID" value="TKX22218.1"/>
    <property type="molecule type" value="Genomic_DNA"/>
</dbReference>
<dbReference type="GO" id="GO:0003824">
    <property type="term" value="F:catalytic activity"/>
    <property type="evidence" value="ECO:0007669"/>
    <property type="project" value="InterPro"/>
</dbReference>
<name>A0A4U7AUS7_9PEZI</name>
<comment type="caution">
    <text evidence="2">The sequence shown here is derived from an EMBL/GenBank/DDBJ whole genome shotgun (WGS) entry which is preliminary data.</text>
</comment>
<proteinExistence type="predicted"/>